<dbReference type="PROSITE" id="PS00330">
    <property type="entry name" value="HEMOLYSIN_CALCIUM"/>
    <property type="match status" value="1"/>
</dbReference>
<dbReference type="Gene3D" id="2.150.10.10">
    <property type="entry name" value="Serralysin-like metalloprotease, C-terminal"/>
    <property type="match status" value="1"/>
</dbReference>
<sequence>MTDTKAQVIAGPGCSQVNSNTVSCSGVVNLNVNGGDGDDFINNDTEFGGGPSLPGTLNGGRGNDILFGGLGSDELLGGPGTDLADAAAGTDRCIAETEKFCELD</sequence>
<organism evidence="1 2">
    <name type="scientific">Pseudonocardia humida</name>
    <dbReference type="NCBI Taxonomy" id="2800819"/>
    <lineage>
        <taxon>Bacteria</taxon>
        <taxon>Bacillati</taxon>
        <taxon>Actinomycetota</taxon>
        <taxon>Actinomycetes</taxon>
        <taxon>Pseudonocardiales</taxon>
        <taxon>Pseudonocardiaceae</taxon>
        <taxon>Pseudonocardia</taxon>
    </lineage>
</organism>
<dbReference type="SUPFAM" id="SSF51120">
    <property type="entry name" value="beta-Roll"/>
    <property type="match status" value="1"/>
</dbReference>
<evidence type="ECO:0008006" key="3">
    <source>
        <dbReference type="Google" id="ProtNLM"/>
    </source>
</evidence>
<proteinExistence type="predicted"/>
<dbReference type="Pfam" id="PF00353">
    <property type="entry name" value="HemolysinCabind"/>
    <property type="match status" value="2"/>
</dbReference>
<comment type="caution">
    <text evidence="1">The sequence shown here is derived from an EMBL/GenBank/DDBJ whole genome shotgun (WGS) entry which is preliminary data.</text>
</comment>
<protein>
    <recommendedName>
        <fullName evidence="3">Hemolysin type calcium-binding protein</fullName>
    </recommendedName>
</protein>
<evidence type="ECO:0000313" key="2">
    <source>
        <dbReference type="Proteomes" id="UP001165283"/>
    </source>
</evidence>
<reference evidence="1" key="1">
    <citation type="submission" date="2021-04" db="EMBL/GenBank/DDBJ databases">
        <title>Pseudonocardia sp. nov., isolated from sandy soil of mangrove forest.</title>
        <authorList>
            <person name="Zan Z."/>
            <person name="Huang R."/>
            <person name="Liu W."/>
        </authorList>
    </citation>
    <scope>NUCLEOTIDE SEQUENCE</scope>
    <source>
        <strain evidence="1">S2-4</strain>
    </source>
</reference>
<dbReference type="PRINTS" id="PR00313">
    <property type="entry name" value="CABNDNGRPT"/>
</dbReference>
<evidence type="ECO:0000313" key="1">
    <source>
        <dbReference type="EMBL" id="MCO1658213.1"/>
    </source>
</evidence>
<dbReference type="EMBL" id="JAGSOV010000052">
    <property type="protein sequence ID" value="MCO1658213.1"/>
    <property type="molecule type" value="Genomic_DNA"/>
</dbReference>
<dbReference type="InterPro" id="IPR011049">
    <property type="entry name" value="Serralysin-like_metalloprot_C"/>
</dbReference>
<gene>
    <name evidence="1" type="ORF">KDL28_24430</name>
</gene>
<dbReference type="InterPro" id="IPR001343">
    <property type="entry name" value="Hemolysn_Ca-bd"/>
</dbReference>
<name>A0ABT1A5D2_9PSEU</name>
<dbReference type="InterPro" id="IPR018511">
    <property type="entry name" value="Hemolysin-typ_Ca-bd_CS"/>
</dbReference>
<accession>A0ABT1A5D2</accession>
<dbReference type="Proteomes" id="UP001165283">
    <property type="component" value="Unassembled WGS sequence"/>
</dbReference>
<keyword evidence="2" id="KW-1185">Reference proteome</keyword>
<dbReference type="RefSeq" id="WP_252441903.1">
    <property type="nucleotide sequence ID" value="NZ_JAGSOV010000052.1"/>
</dbReference>